<dbReference type="Proteomes" id="UP001530377">
    <property type="component" value="Unassembled WGS sequence"/>
</dbReference>
<keyword evidence="1" id="KW-0472">Membrane</keyword>
<evidence type="ECO:0000256" key="1">
    <source>
        <dbReference type="SAM" id="Phobius"/>
    </source>
</evidence>
<dbReference type="AlphaFoldDB" id="A0ABD3SD90"/>
<keyword evidence="1" id="KW-0812">Transmembrane</keyword>
<feature type="transmembrane region" description="Helical" evidence="1">
    <location>
        <begin position="97"/>
        <end position="115"/>
    </location>
</feature>
<comment type="caution">
    <text evidence="2">The sequence shown here is derived from an EMBL/GenBank/DDBJ whole genome shotgun (WGS) entry which is preliminary data.</text>
</comment>
<sequence>MLPLQSTHPSVVPIFVYAIAPFLPPAWICISNDDYHARRHNFDALLASSSSLSSSLPSLADDGVPILDPSLDYYPSLIASYDDAMHSLLFLLISKRLTLYFLATIATAYAGWRAYATGVHSMRHGMHVGPGDALDGLNREVLSGERYRQR</sequence>
<reference evidence="2 3" key="1">
    <citation type="submission" date="2024-10" db="EMBL/GenBank/DDBJ databases">
        <title>Updated reference genomes for cyclostephanoid diatoms.</title>
        <authorList>
            <person name="Roberts W.R."/>
            <person name="Alverson A.J."/>
        </authorList>
    </citation>
    <scope>NUCLEOTIDE SEQUENCE [LARGE SCALE GENOMIC DNA]</scope>
    <source>
        <strain evidence="2 3">AJA228-03</strain>
    </source>
</reference>
<proteinExistence type="predicted"/>
<accession>A0ABD3SD90</accession>
<organism evidence="2 3">
    <name type="scientific">Cyclostephanos tholiformis</name>
    <dbReference type="NCBI Taxonomy" id="382380"/>
    <lineage>
        <taxon>Eukaryota</taxon>
        <taxon>Sar</taxon>
        <taxon>Stramenopiles</taxon>
        <taxon>Ochrophyta</taxon>
        <taxon>Bacillariophyta</taxon>
        <taxon>Coscinodiscophyceae</taxon>
        <taxon>Thalassiosirophycidae</taxon>
        <taxon>Stephanodiscales</taxon>
        <taxon>Stephanodiscaceae</taxon>
        <taxon>Cyclostephanos</taxon>
    </lineage>
</organism>
<keyword evidence="3" id="KW-1185">Reference proteome</keyword>
<evidence type="ECO:0000313" key="3">
    <source>
        <dbReference type="Proteomes" id="UP001530377"/>
    </source>
</evidence>
<evidence type="ECO:0000313" key="2">
    <source>
        <dbReference type="EMBL" id="KAL3822391.1"/>
    </source>
</evidence>
<feature type="transmembrane region" description="Helical" evidence="1">
    <location>
        <begin position="12"/>
        <end position="30"/>
    </location>
</feature>
<name>A0ABD3SD90_9STRA</name>
<keyword evidence="1" id="KW-1133">Transmembrane helix</keyword>
<gene>
    <name evidence="2" type="ORF">ACHAXA_010869</name>
</gene>
<protein>
    <submittedName>
        <fullName evidence="2">Uncharacterized protein</fullName>
    </submittedName>
</protein>
<dbReference type="EMBL" id="JALLPB020000067">
    <property type="protein sequence ID" value="KAL3822391.1"/>
    <property type="molecule type" value="Genomic_DNA"/>
</dbReference>